<keyword evidence="1" id="KW-1133">Transmembrane helix</keyword>
<dbReference type="RefSeq" id="WP_345918247.1">
    <property type="nucleotide sequence ID" value="NZ_JBDIVE010000001.1"/>
</dbReference>
<gene>
    <name evidence="2" type="ORF">ABDB84_03260</name>
</gene>
<protein>
    <submittedName>
        <fullName evidence="2">Uncharacterized protein</fullName>
    </submittedName>
</protein>
<accession>A0ABU9YV22</accession>
<keyword evidence="3" id="KW-1185">Reference proteome</keyword>
<proteinExistence type="predicted"/>
<organism evidence="2 3">
    <name type="scientific">Uliginosibacterium sediminicola</name>
    <dbReference type="NCBI Taxonomy" id="2024550"/>
    <lineage>
        <taxon>Bacteria</taxon>
        <taxon>Pseudomonadati</taxon>
        <taxon>Pseudomonadota</taxon>
        <taxon>Betaproteobacteria</taxon>
        <taxon>Rhodocyclales</taxon>
        <taxon>Zoogloeaceae</taxon>
        <taxon>Uliginosibacterium</taxon>
    </lineage>
</organism>
<comment type="caution">
    <text evidence="2">The sequence shown here is derived from an EMBL/GenBank/DDBJ whole genome shotgun (WGS) entry which is preliminary data.</text>
</comment>
<dbReference type="EMBL" id="JBDIVE010000001">
    <property type="protein sequence ID" value="MEN3067482.1"/>
    <property type="molecule type" value="Genomic_DNA"/>
</dbReference>
<evidence type="ECO:0000313" key="3">
    <source>
        <dbReference type="Proteomes" id="UP001410394"/>
    </source>
</evidence>
<keyword evidence="1" id="KW-0812">Transmembrane</keyword>
<evidence type="ECO:0000313" key="2">
    <source>
        <dbReference type="EMBL" id="MEN3067482.1"/>
    </source>
</evidence>
<feature type="transmembrane region" description="Helical" evidence="1">
    <location>
        <begin position="63"/>
        <end position="82"/>
    </location>
</feature>
<feature type="transmembrane region" description="Helical" evidence="1">
    <location>
        <begin position="21"/>
        <end position="43"/>
    </location>
</feature>
<dbReference type="Proteomes" id="UP001410394">
    <property type="component" value="Unassembled WGS sequence"/>
</dbReference>
<evidence type="ECO:0000256" key="1">
    <source>
        <dbReference type="SAM" id="Phobius"/>
    </source>
</evidence>
<sequence>MLNIFTAEFILRFMPNGGKAILFRTAFIATYLYLIAIAIRSLTGENATLSFSFVNLRAEVHDTIPWAGTIFGAVYVSLYTRFSSQWSYLAGLYNQQMEVASSTPSSDFDEENFANWQAAFIEDAVCMHLATKRGFSNAVKLMLEDQKIKSILEEDGQLGKSGVKKLENALKKIKNQSPCASPEKK</sequence>
<keyword evidence="1" id="KW-0472">Membrane</keyword>
<reference evidence="2 3" key="1">
    <citation type="journal article" date="2018" name="Int. J. Syst. Evol. Microbiol.">
        <title>Uliginosibacterium sediminicola sp. nov., isolated from freshwater sediment.</title>
        <authorList>
            <person name="Hwang W.M."/>
            <person name="Kim S.M."/>
            <person name="Kang K."/>
            <person name="Ahn T.Y."/>
        </authorList>
    </citation>
    <scope>NUCLEOTIDE SEQUENCE [LARGE SCALE GENOMIC DNA]</scope>
    <source>
        <strain evidence="2 3">M1-21</strain>
    </source>
</reference>
<name>A0ABU9YV22_9RHOO</name>